<dbReference type="SUPFAM" id="SSF53098">
    <property type="entry name" value="Ribonuclease H-like"/>
    <property type="match status" value="1"/>
</dbReference>
<dbReference type="Pfam" id="PF01527">
    <property type="entry name" value="HTH_Tnp_1"/>
    <property type="match status" value="1"/>
</dbReference>
<accession>A0ABR9C9S8</accession>
<dbReference type="InterPro" id="IPR036397">
    <property type="entry name" value="RNaseH_sf"/>
</dbReference>
<evidence type="ECO:0000313" key="3">
    <source>
        <dbReference type="Proteomes" id="UP000615687"/>
    </source>
</evidence>
<dbReference type="InterPro" id="IPR001584">
    <property type="entry name" value="Integrase_cat-core"/>
</dbReference>
<comment type="caution">
    <text evidence="2">The sequence shown here is derived from an EMBL/GenBank/DDBJ whole genome shotgun (WGS) entry which is preliminary data.</text>
</comment>
<sequence length="366" mass="42047">MRSSRFSDEQIISMIKEQESGISTAEVCRKHGISNASFYKYKSKFGGMDVSDARKLKALEDENAKLKKLLAEQMLDNAMLRDVKFKKVVTPAARRQTVAHLCKTHGMSQRRVCAVLQVDRSSVRYTSIRSDDTHLRKAIKKVAAERRRFGYRRIHVMLERQGFCVNQKKLRRLYREEKLQVRKRGGRKRALGTRRPIVLPQRTNERWSLDFVSDAFTDGGRFRVLAVVDDFSRDCLALVADTSLSGLRMTRELDAIVKRRGEPHTIVSDNGTEMTSMAVLKWCQETGVEWHYIAPGKPMQNGFVESFNGSFRDECLNETLFSSLPQACQQITDWKEDYNRERPHSSLGNITPIEFAMKMALEKQAA</sequence>
<organism evidence="2 3">
    <name type="scientific">Roseibium polysiphoniae</name>
    <dbReference type="NCBI Taxonomy" id="2571221"/>
    <lineage>
        <taxon>Bacteria</taxon>
        <taxon>Pseudomonadati</taxon>
        <taxon>Pseudomonadota</taxon>
        <taxon>Alphaproteobacteria</taxon>
        <taxon>Hyphomicrobiales</taxon>
        <taxon>Stappiaceae</taxon>
        <taxon>Roseibium</taxon>
    </lineage>
</organism>
<dbReference type="InterPro" id="IPR048020">
    <property type="entry name" value="Transpos_IS3"/>
</dbReference>
<feature type="domain" description="Integrase catalytic" evidence="1">
    <location>
        <begin position="196"/>
        <end position="360"/>
    </location>
</feature>
<proteinExistence type="predicted"/>
<dbReference type="PROSITE" id="PS50994">
    <property type="entry name" value="INTEGRASE"/>
    <property type="match status" value="1"/>
</dbReference>
<dbReference type="InterPro" id="IPR002514">
    <property type="entry name" value="Transposase_8"/>
</dbReference>
<dbReference type="SUPFAM" id="SSF46689">
    <property type="entry name" value="Homeodomain-like"/>
    <property type="match status" value="1"/>
</dbReference>
<evidence type="ECO:0000313" key="2">
    <source>
        <dbReference type="EMBL" id="MBD8876657.1"/>
    </source>
</evidence>
<protein>
    <submittedName>
        <fullName evidence="2">IS3 family transposase</fullName>
    </submittedName>
</protein>
<reference evidence="2 3" key="1">
    <citation type="submission" date="2020-09" db="EMBL/GenBank/DDBJ databases">
        <title>The genome sequence of type strain Labrenzia polysiphoniae KACC 19711.</title>
        <authorList>
            <person name="Liu Y."/>
        </authorList>
    </citation>
    <scope>NUCLEOTIDE SEQUENCE [LARGE SCALE GENOMIC DNA]</scope>
    <source>
        <strain evidence="2 3">KACC 19711</strain>
    </source>
</reference>
<keyword evidence="3" id="KW-1185">Reference proteome</keyword>
<dbReference type="Proteomes" id="UP000615687">
    <property type="component" value="Unassembled WGS sequence"/>
</dbReference>
<dbReference type="Gene3D" id="3.30.420.10">
    <property type="entry name" value="Ribonuclease H-like superfamily/Ribonuclease H"/>
    <property type="match status" value="1"/>
</dbReference>
<dbReference type="InterPro" id="IPR025948">
    <property type="entry name" value="HTH-like_dom"/>
</dbReference>
<dbReference type="NCBIfam" id="NF033516">
    <property type="entry name" value="transpos_IS3"/>
    <property type="match status" value="1"/>
</dbReference>
<dbReference type="Pfam" id="PF13276">
    <property type="entry name" value="HTH_21"/>
    <property type="match status" value="1"/>
</dbReference>
<dbReference type="PANTHER" id="PTHR47515:SF1">
    <property type="entry name" value="BLR2054 PROTEIN"/>
    <property type="match status" value="1"/>
</dbReference>
<gene>
    <name evidence="2" type="ORF">IG617_10195</name>
</gene>
<dbReference type="EMBL" id="JACYXJ010000003">
    <property type="protein sequence ID" value="MBD8876657.1"/>
    <property type="molecule type" value="Genomic_DNA"/>
</dbReference>
<evidence type="ECO:0000259" key="1">
    <source>
        <dbReference type="PROSITE" id="PS50994"/>
    </source>
</evidence>
<dbReference type="PANTHER" id="PTHR47515">
    <property type="entry name" value="LOW CALCIUM RESPONSE LOCUS PROTEIN T"/>
    <property type="match status" value="1"/>
</dbReference>
<name>A0ABR9C9S8_9HYPH</name>
<dbReference type="Pfam" id="PF13683">
    <property type="entry name" value="rve_3"/>
    <property type="match status" value="1"/>
</dbReference>
<dbReference type="RefSeq" id="WP_192109095.1">
    <property type="nucleotide sequence ID" value="NZ_JACYXJ010000003.1"/>
</dbReference>
<dbReference type="InterPro" id="IPR009057">
    <property type="entry name" value="Homeodomain-like_sf"/>
</dbReference>
<dbReference type="InterPro" id="IPR012337">
    <property type="entry name" value="RNaseH-like_sf"/>
</dbReference>